<keyword evidence="2" id="KW-1185">Reference proteome</keyword>
<dbReference type="GeneID" id="85230274"/>
<proteinExistence type="predicted"/>
<evidence type="ECO:0000313" key="1">
    <source>
        <dbReference type="EMBL" id="WOF16793.1"/>
    </source>
</evidence>
<dbReference type="AlphaFoldDB" id="A0AA97FEY2"/>
<gene>
    <name evidence="1" type="ORF">F1737_08880</name>
</gene>
<sequence>MSNPAINKKCDLCEKKAIGMQILGCVQQTVCEEHAEKILIAMKPGESKNCGACYYVRYE</sequence>
<dbReference type="RefSeq" id="WP_317136225.1">
    <property type="nucleotide sequence ID" value="NZ_CP043875.1"/>
</dbReference>
<reference evidence="1 2" key="1">
    <citation type="submission" date="2019-09" db="EMBL/GenBank/DDBJ databases">
        <title>The complete genome of Methanoplanus sp. FWC-SCC4.</title>
        <authorList>
            <person name="Chen S.-C."/>
            <person name="Zhou Y.-Z."/>
            <person name="Lai M.-C."/>
        </authorList>
    </citation>
    <scope>NUCLEOTIDE SEQUENCE [LARGE SCALE GENOMIC DNA]</scope>
    <source>
        <strain evidence="1 2">FWC-SCC4</strain>
    </source>
</reference>
<evidence type="ECO:0000313" key="2">
    <source>
        <dbReference type="Proteomes" id="UP001301797"/>
    </source>
</evidence>
<protein>
    <submittedName>
        <fullName evidence="1">Uncharacterized protein</fullName>
    </submittedName>
</protein>
<dbReference type="KEGG" id="mefw:F1737_08880"/>
<name>A0AA97FEY2_9EURY</name>
<dbReference type="EMBL" id="CP043875">
    <property type="protein sequence ID" value="WOF16793.1"/>
    <property type="molecule type" value="Genomic_DNA"/>
</dbReference>
<accession>A0AA97FEY2</accession>
<organism evidence="1 2">
    <name type="scientific">Methanochimaera problematica</name>
    <dbReference type="NCBI Taxonomy" id="2609417"/>
    <lineage>
        <taxon>Archaea</taxon>
        <taxon>Methanobacteriati</taxon>
        <taxon>Methanobacteriota</taxon>
        <taxon>Stenosarchaea group</taxon>
        <taxon>Methanomicrobia</taxon>
        <taxon>Methanomicrobiales</taxon>
        <taxon>Methanomicrobiaceae</taxon>
        <taxon>Methanochimaera</taxon>
    </lineage>
</organism>
<dbReference type="Proteomes" id="UP001301797">
    <property type="component" value="Chromosome"/>
</dbReference>